<feature type="compositionally biased region" description="Acidic residues" evidence="2">
    <location>
        <begin position="584"/>
        <end position="596"/>
    </location>
</feature>
<dbReference type="PANTHER" id="PTHR33227:SF48">
    <property type="entry name" value="STIGMA-SPECIFIC STIG1-LIKE PROTEIN 4"/>
    <property type="match status" value="1"/>
</dbReference>
<dbReference type="Pfam" id="PF04885">
    <property type="entry name" value="Stig1"/>
    <property type="match status" value="1"/>
</dbReference>
<feature type="region of interest" description="Disordered" evidence="2">
    <location>
        <begin position="31"/>
        <end position="100"/>
    </location>
</feature>
<feature type="signal peptide" evidence="3">
    <location>
        <begin position="1"/>
        <end position="25"/>
    </location>
</feature>
<evidence type="ECO:0000313" key="5">
    <source>
        <dbReference type="EMBL" id="AWV90083.1"/>
    </source>
</evidence>
<keyword evidence="6" id="KW-1185">Reference proteome</keyword>
<evidence type="ECO:0000313" key="6">
    <source>
        <dbReference type="Proteomes" id="UP000249799"/>
    </source>
</evidence>
<dbReference type="RefSeq" id="WP_111335261.1">
    <property type="nucleotide sequence ID" value="NZ_CP030032.1"/>
</dbReference>
<dbReference type="OrthoDB" id="5379369at2"/>
<dbReference type="PANTHER" id="PTHR33227">
    <property type="entry name" value="STIGMA-SPECIFIC STIG1-LIKE PROTEIN 3"/>
    <property type="match status" value="1"/>
</dbReference>
<feature type="domain" description="DUF7305" evidence="4">
    <location>
        <begin position="392"/>
        <end position="546"/>
    </location>
</feature>
<evidence type="ECO:0000256" key="1">
    <source>
        <dbReference type="ARBA" id="ARBA00022729"/>
    </source>
</evidence>
<evidence type="ECO:0000256" key="3">
    <source>
        <dbReference type="SAM" id="SignalP"/>
    </source>
</evidence>
<feature type="region of interest" description="Disordered" evidence="2">
    <location>
        <begin position="549"/>
        <end position="596"/>
    </location>
</feature>
<dbReference type="InterPro" id="IPR006969">
    <property type="entry name" value="Stig-like"/>
</dbReference>
<feature type="compositionally biased region" description="Low complexity" evidence="2">
    <location>
        <begin position="40"/>
        <end position="89"/>
    </location>
</feature>
<reference evidence="5 6" key="1">
    <citation type="submission" date="2018-06" db="EMBL/GenBank/DDBJ databases">
        <title>Lujinxingia sediminis gen. nov. sp. nov., a new facultative anaerobic member of the class Deltaproteobacteria, and proposal of Lujinxingaceae fam. nov.</title>
        <authorList>
            <person name="Guo L.-Y."/>
            <person name="Li C.-M."/>
            <person name="Wang S."/>
            <person name="Du Z.-J."/>
        </authorList>
    </citation>
    <scope>NUCLEOTIDE SEQUENCE [LARGE SCALE GENOMIC DNA]</scope>
    <source>
        <strain evidence="5 6">FA350</strain>
    </source>
</reference>
<dbReference type="InterPro" id="IPR055729">
    <property type="entry name" value="DUF7305"/>
</dbReference>
<protein>
    <recommendedName>
        <fullName evidence="4">DUF7305 domain-containing protein</fullName>
    </recommendedName>
</protein>
<dbReference type="KEGG" id="bsed:DN745_12350"/>
<proteinExistence type="predicted"/>
<accession>A0A2Z4FM98</accession>
<organism evidence="5 6">
    <name type="scientific">Bradymonas sediminis</name>
    <dbReference type="NCBI Taxonomy" id="1548548"/>
    <lineage>
        <taxon>Bacteria</taxon>
        <taxon>Deltaproteobacteria</taxon>
        <taxon>Bradymonadales</taxon>
        <taxon>Bradymonadaceae</taxon>
        <taxon>Bradymonas</taxon>
    </lineage>
</organism>
<evidence type="ECO:0000256" key="2">
    <source>
        <dbReference type="SAM" id="MobiDB-lite"/>
    </source>
</evidence>
<dbReference type="Proteomes" id="UP000249799">
    <property type="component" value="Chromosome"/>
</dbReference>
<feature type="chain" id="PRO_5043534313" description="DUF7305 domain-containing protein" evidence="3">
    <location>
        <begin position="26"/>
        <end position="656"/>
    </location>
</feature>
<dbReference type="PROSITE" id="PS51257">
    <property type="entry name" value="PROKAR_LIPOPROTEIN"/>
    <property type="match status" value="1"/>
</dbReference>
<gene>
    <name evidence="5" type="ORF">DN745_12350</name>
</gene>
<name>A0A2Z4FM98_9DELT</name>
<keyword evidence="1 3" id="KW-0732">Signal</keyword>
<dbReference type="Pfam" id="PF23981">
    <property type="entry name" value="DUF7305"/>
    <property type="match status" value="1"/>
</dbReference>
<sequence length="656" mass="66244">MHQPRRSFRTSRCYLLLAIIALIFAQGCDDDTSTGEQTLSDATSNDTTSSDSGGSTDSGTDPTDSGTDPTDSQSDTTTDSGAADTTNDTRPGDPDASQPPGCPVYQTECNGVCIPTSTDPDNCGGCGIVCGESEVCSGGTCTDSCMPGLDICDRGCVDFDSDSDNCGACGNACGQGEGCVEGVCDQAADLDPRDQACAGGGPAIDLGDTVTVERQCSGELAERTFRWAVCSCEDLISNSGMNADAYDSTLGPYTPGGIGGGVATNGMLRANSGFTVTGTLWAADELNTGTAAQTNMAATIGQRLHAGSSVKLGTGTTIGGDVYVNGGIERSMTIGGTLYSPSSASINNGVTFAAHQEGPVDVALPCDACGVDERIPVGAIVASRSGTNNDNALIGLDEDLFSGDSDGTRRVDLPCGHYYLSEIATNEAITIVATGNTALYIGGDINSSSPIHITVTPTAQLDIFVAGGVKTNTGLKLGSPNFPALLRMYVGGAEGFHANTGADLSGYIYAVPGGIKSTGGLEVFGGVFGQTVATNNGGDYHFDRRINVVGDSCPDRTPDPDPDPNPGPDAGTDPGPDAGTDTGSDPDPDAGTDPDPDVCGTVSESCDSNGDCCSPLFCGSAGECILMECQPDNATCTSNSDCCSGGCGNNGVCFSG</sequence>
<feature type="compositionally biased region" description="Low complexity" evidence="2">
    <location>
        <begin position="568"/>
        <end position="583"/>
    </location>
</feature>
<evidence type="ECO:0000259" key="4">
    <source>
        <dbReference type="Pfam" id="PF23981"/>
    </source>
</evidence>
<dbReference type="AlphaFoldDB" id="A0A2Z4FM98"/>
<dbReference type="EMBL" id="CP030032">
    <property type="protein sequence ID" value="AWV90083.1"/>
    <property type="molecule type" value="Genomic_DNA"/>
</dbReference>